<dbReference type="Proteomes" id="UP000279994">
    <property type="component" value="Unassembled WGS sequence"/>
</dbReference>
<dbReference type="EMBL" id="RJSF01000005">
    <property type="protein sequence ID" value="RNM17036.1"/>
    <property type="molecule type" value="Genomic_DNA"/>
</dbReference>
<reference evidence="1 2" key="1">
    <citation type="submission" date="2018-11" db="EMBL/GenBank/DDBJ databases">
        <authorList>
            <person name="Li F."/>
        </authorList>
    </citation>
    <scope>NUCLEOTIDE SEQUENCE [LARGE SCALE GENOMIC DNA]</scope>
    <source>
        <strain evidence="1 2">Gsoil 818</strain>
    </source>
</reference>
<evidence type="ECO:0000313" key="1">
    <source>
        <dbReference type="EMBL" id="RNM17036.1"/>
    </source>
</evidence>
<name>A0A3N0GXU9_9ACTN</name>
<keyword evidence="2" id="KW-1185">Reference proteome</keyword>
<organism evidence="1 2">
    <name type="scientific">Nocardioides pocheonensis</name>
    <dbReference type="NCBI Taxonomy" id="661485"/>
    <lineage>
        <taxon>Bacteria</taxon>
        <taxon>Bacillati</taxon>
        <taxon>Actinomycetota</taxon>
        <taxon>Actinomycetes</taxon>
        <taxon>Propionibacteriales</taxon>
        <taxon>Nocardioidaceae</taxon>
        <taxon>Nocardioides</taxon>
    </lineage>
</organism>
<accession>A0A3N0GXU9</accession>
<protein>
    <submittedName>
        <fullName evidence="1">Uncharacterized protein</fullName>
    </submittedName>
</protein>
<gene>
    <name evidence="1" type="ORF">EFL26_02805</name>
</gene>
<evidence type="ECO:0000313" key="2">
    <source>
        <dbReference type="Proteomes" id="UP000279994"/>
    </source>
</evidence>
<comment type="caution">
    <text evidence="1">The sequence shown here is derived from an EMBL/GenBank/DDBJ whole genome shotgun (WGS) entry which is preliminary data.</text>
</comment>
<dbReference type="AlphaFoldDB" id="A0A3N0GXU9"/>
<proteinExistence type="predicted"/>
<sequence>MLDLGLRSTKSEDMTSHSVDSPRRLLTFGRVDRVQVQVGFRARPDDRPYQQFLLDLPTSEADSARGGGAIDEQRVLAALEPVLYAGAEAPKHYSLHQHRWHTSWGASPGVLGIGLFVTTGARTTATISEASHDSVTRAFRDLMEVAGRPQPTPTTRDAAILQARRAAAMAYAMDLEALSVNVEEHRPAENSWTVGLRATAIDQYVVVVGFVDGYAGSVRVRHAPQIEVSDSVGSE</sequence>